<organism evidence="3 4">
    <name type="scientific">Mesorhizobium plurifarium</name>
    <dbReference type="NCBI Taxonomy" id="69974"/>
    <lineage>
        <taxon>Bacteria</taxon>
        <taxon>Pseudomonadati</taxon>
        <taxon>Pseudomonadota</taxon>
        <taxon>Alphaproteobacteria</taxon>
        <taxon>Hyphomicrobiales</taxon>
        <taxon>Phyllobacteriaceae</taxon>
        <taxon>Mesorhizobium</taxon>
    </lineage>
</organism>
<dbReference type="InterPro" id="IPR027417">
    <property type="entry name" value="P-loop_NTPase"/>
</dbReference>
<dbReference type="InterPro" id="IPR046462">
    <property type="entry name" value="TerL_nuclease"/>
</dbReference>
<evidence type="ECO:0000259" key="1">
    <source>
        <dbReference type="Pfam" id="PF03354"/>
    </source>
</evidence>
<evidence type="ECO:0000313" key="3">
    <source>
        <dbReference type="EMBL" id="CDX49210.1"/>
    </source>
</evidence>
<protein>
    <submittedName>
        <fullName evidence="3">Phage terminase large subunit</fullName>
    </submittedName>
</protein>
<dbReference type="PANTHER" id="PTHR41287:SF1">
    <property type="entry name" value="PROTEIN YMFN"/>
    <property type="match status" value="1"/>
</dbReference>
<feature type="domain" description="Terminase large subunit-like endonuclease" evidence="2">
    <location>
        <begin position="258"/>
        <end position="558"/>
    </location>
</feature>
<dbReference type="InterPro" id="IPR005021">
    <property type="entry name" value="Terminase_largesu-like"/>
</dbReference>
<dbReference type="GO" id="GO:0004519">
    <property type="term" value="F:endonuclease activity"/>
    <property type="evidence" value="ECO:0007669"/>
    <property type="project" value="InterPro"/>
</dbReference>
<dbReference type="Gene3D" id="3.40.50.300">
    <property type="entry name" value="P-loop containing nucleotide triphosphate hydrolases"/>
    <property type="match status" value="1"/>
</dbReference>
<gene>
    <name evidence="3" type="ORF">MPL1032_10253</name>
</gene>
<dbReference type="PANTHER" id="PTHR41287">
    <property type="match status" value="1"/>
</dbReference>
<dbReference type="AlphaFoldDB" id="A0A0K2VMR4"/>
<name>A0A0K2VMR4_MESPL</name>
<reference evidence="4" key="1">
    <citation type="submission" date="2014-08" db="EMBL/GenBank/DDBJ databases">
        <authorList>
            <person name="Edwards T."/>
        </authorList>
    </citation>
    <scope>NUCLEOTIDE SEQUENCE [LARGE SCALE GENOMIC DNA]</scope>
</reference>
<dbReference type="Pfam" id="PF20441">
    <property type="entry name" value="TerL_nuclease"/>
    <property type="match status" value="1"/>
</dbReference>
<dbReference type="Proteomes" id="UP000182888">
    <property type="component" value="Unassembled WGS sequence"/>
</dbReference>
<dbReference type="InterPro" id="IPR046461">
    <property type="entry name" value="TerL_ATPase"/>
</dbReference>
<sequence>MPVKAGRAAHRLGPRKRPLGVGADAKWSKDRQAWCVGEYWFDEVAADKAVAFFPTHLCFTKGEWAGRPFELEPWQANDIVRPVFGWKRHDGTRRYRRVYVWVPRKNGKTELAAGIALLVLLGDGELGGEVYSIASHEGQARLVFNQAATMAGKSETLSNDLVCLKSSIYCAALNAGFKPLSGKAEGKHGFSASGLIGDEIHEWVSGDLYQFVHDSEDARRQPLEFLISTAGKKGTYGEEVWDECQKILDGTFEDPETLVIVYAADPEDDWQSEETWHKANPNLGVSKKLDTMRTNARRARQLPRLENHFKNYHLNLWTEQAVRWLPIDAVDDDGNKFGWDHCAGPVGWKDLEAKLAHKRCFGGLDLSSVVDLSALIWWFPFQEGLPVPALLARFFKPAALIKEHAKRDKLPYEKWVNEGAIIATPGNVVDYAFIQEQIYRDAEKFRIAHVGNHELEAGQGGLAIDRWNATETAVKLQQEGLPVVLFGQGFASMSPPAKELERLVLCNGFHHGGHPVLRRHAQVVAVETDAADNIKPAKNKSTERVDGIIGTTMAIGIAIRDKGEDAGMDDYFKSLTGAA</sequence>
<feature type="domain" description="Terminase large subunit-like ATPase" evidence="1">
    <location>
        <begin position="79"/>
        <end position="233"/>
    </location>
</feature>
<dbReference type="EMBL" id="CCND01000001">
    <property type="protein sequence ID" value="CDX49210.1"/>
    <property type="molecule type" value="Genomic_DNA"/>
</dbReference>
<proteinExistence type="predicted"/>
<evidence type="ECO:0000313" key="4">
    <source>
        <dbReference type="Proteomes" id="UP000182888"/>
    </source>
</evidence>
<dbReference type="Pfam" id="PF03354">
    <property type="entry name" value="TerL_ATPase"/>
    <property type="match status" value="1"/>
</dbReference>
<accession>A0A0K2VMR4</accession>
<evidence type="ECO:0000259" key="2">
    <source>
        <dbReference type="Pfam" id="PF20441"/>
    </source>
</evidence>